<feature type="signal peptide" evidence="1">
    <location>
        <begin position="1"/>
        <end position="21"/>
    </location>
</feature>
<dbReference type="AlphaFoldDB" id="A0A1M6V526"/>
<organism evidence="2 3">
    <name type="scientific">Chitinophaga jiangningensis</name>
    <dbReference type="NCBI Taxonomy" id="1419482"/>
    <lineage>
        <taxon>Bacteria</taxon>
        <taxon>Pseudomonadati</taxon>
        <taxon>Bacteroidota</taxon>
        <taxon>Chitinophagia</taxon>
        <taxon>Chitinophagales</taxon>
        <taxon>Chitinophagaceae</taxon>
        <taxon>Chitinophaga</taxon>
    </lineage>
</organism>
<proteinExistence type="predicted"/>
<name>A0A1M6V526_9BACT</name>
<evidence type="ECO:0000313" key="2">
    <source>
        <dbReference type="EMBL" id="SHK76568.1"/>
    </source>
</evidence>
<feature type="chain" id="PRO_5009921599" description="YD repeat-containing protein" evidence="1">
    <location>
        <begin position="22"/>
        <end position="264"/>
    </location>
</feature>
<dbReference type="RefSeq" id="WP_073076938.1">
    <property type="nucleotide sequence ID" value="NZ_FRBL01000001.1"/>
</dbReference>
<dbReference type="Proteomes" id="UP000184420">
    <property type="component" value="Unassembled WGS sequence"/>
</dbReference>
<dbReference type="EMBL" id="FRBL01000001">
    <property type="protein sequence ID" value="SHK76568.1"/>
    <property type="molecule type" value="Genomic_DNA"/>
</dbReference>
<accession>A0A1M6V526</accession>
<evidence type="ECO:0008006" key="4">
    <source>
        <dbReference type="Google" id="ProtNLM"/>
    </source>
</evidence>
<gene>
    <name evidence="2" type="ORF">SAMN05444266_10169</name>
</gene>
<sequence length="264" mass="29611">MKNHFLAIVAVLTVVCLTACSKNERLSLLNDPWTYPPADSLPVAITSPYNSTSVEFNAQRQVGRIVMKTNLGERWTIDEDVRVTYEGNRPVQFTTNGNVKDYRTVTYSADGDAVLIKSFPAGIVDSLVYDHHKPVRCYRIGATVAQILYEYTWTGDNITTVATYTVDSNGKVLIAKEAYEYDNRKSPNAAFKLTAWLRPAEPTMLSVNNITKALIYTGEVVTLTWTTTNMQFNKNGFPVSWINADDQGTGFPKTEYKVLVNYHP</sequence>
<reference evidence="2 3" key="1">
    <citation type="submission" date="2016-11" db="EMBL/GenBank/DDBJ databases">
        <authorList>
            <person name="Jaros S."/>
            <person name="Januszkiewicz K."/>
            <person name="Wedrychowicz H."/>
        </authorList>
    </citation>
    <scope>NUCLEOTIDE SEQUENCE [LARGE SCALE GENOMIC DNA]</scope>
    <source>
        <strain evidence="2 3">DSM 27406</strain>
    </source>
</reference>
<protein>
    <recommendedName>
        <fullName evidence="4">YD repeat-containing protein</fullName>
    </recommendedName>
</protein>
<keyword evidence="3" id="KW-1185">Reference proteome</keyword>
<evidence type="ECO:0000256" key="1">
    <source>
        <dbReference type="SAM" id="SignalP"/>
    </source>
</evidence>
<keyword evidence="1" id="KW-0732">Signal</keyword>
<evidence type="ECO:0000313" key="3">
    <source>
        <dbReference type="Proteomes" id="UP000184420"/>
    </source>
</evidence>